<evidence type="ECO:0000259" key="5">
    <source>
        <dbReference type="Pfam" id="PF00205"/>
    </source>
</evidence>
<dbReference type="Gene3D" id="3.40.50.1220">
    <property type="entry name" value="TPP-binding domain"/>
    <property type="match status" value="1"/>
</dbReference>
<organism evidence="8 9">
    <name type="scientific">Xylocopilactobacillus apis</name>
    <dbReference type="NCBI Taxonomy" id="2932183"/>
    <lineage>
        <taxon>Bacteria</taxon>
        <taxon>Bacillati</taxon>
        <taxon>Bacillota</taxon>
        <taxon>Bacilli</taxon>
        <taxon>Lactobacillales</taxon>
        <taxon>Lactobacillaceae</taxon>
        <taxon>Xylocopilactobacillus</taxon>
    </lineage>
</organism>
<evidence type="ECO:0000256" key="3">
    <source>
        <dbReference type="NCBIfam" id="TIGR02720"/>
    </source>
</evidence>
<dbReference type="GO" id="GO:0000287">
    <property type="term" value="F:magnesium ion binding"/>
    <property type="evidence" value="ECO:0007669"/>
    <property type="project" value="InterPro"/>
</dbReference>
<evidence type="ECO:0000256" key="4">
    <source>
        <dbReference type="RuleBase" id="RU362132"/>
    </source>
</evidence>
<feature type="domain" description="Thiamine pyrophosphate enzyme central" evidence="5">
    <location>
        <begin position="195"/>
        <end position="324"/>
    </location>
</feature>
<dbReference type="GO" id="GO:0030976">
    <property type="term" value="F:thiamine pyrophosphate binding"/>
    <property type="evidence" value="ECO:0007669"/>
    <property type="project" value="InterPro"/>
</dbReference>
<dbReference type="PANTHER" id="PTHR42981:SF2">
    <property type="entry name" value="PYRUVATE DEHYDROGENASE [UBIQUINONE]"/>
    <property type="match status" value="1"/>
</dbReference>
<dbReference type="AlphaFoldDB" id="A0AAU9CTN4"/>
<dbReference type="Gene3D" id="1.10.10.940">
    <property type="match status" value="1"/>
</dbReference>
<dbReference type="PANTHER" id="PTHR42981">
    <property type="entry name" value="PYRUVATE DEHYDROGENASE [UBIQUINONE]"/>
    <property type="match status" value="1"/>
</dbReference>
<keyword evidence="8" id="KW-0670">Pyruvate</keyword>
<dbReference type="InterPro" id="IPR029035">
    <property type="entry name" value="DHS-like_NAD/FAD-binding_dom"/>
</dbReference>
<proteinExistence type="inferred from homology"/>
<keyword evidence="2 4" id="KW-0786">Thiamine pyrophosphate</keyword>
<dbReference type="InterPro" id="IPR011766">
    <property type="entry name" value="TPP_enzyme_TPP-bd"/>
</dbReference>
<dbReference type="RefSeq" id="WP_317696425.1">
    <property type="nucleotide sequence ID" value="NZ_AP026801.1"/>
</dbReference>
<feature type="domain" description="Thiamine pyrophosphate enzyme TPP-binding" evidence="6">
    <location>
        <begin position="384"/>
        <end position="531"/>
    </location>
</feature>
<dbReference type="PROSITE" id="PS00187">
    <property type="entry name" value="TPP_ENZYMES"/>
    <property type="match status" value="1"/>
</dbReference>
<dbReference type="CDD" id="cd02014">
    <property type="entry name" value="TPP_POX"/>
    <property type="match status" value="1"/>
</dbReference>
<dbReference type="KEGG" id="xak:KIMC2_19360"/>
<dbReference type="InterPro" id="IPR047211">
    <property type="entry name" value="POXB-like"/>
</dbReference>
<dbReference type="Pfam" id="PF02775">
    <property type="entry name" value="TPP_enzyme_C"/>
    <property type="match status" value="1"/>
</dbReference>
<gene>
    <name evidence="8" type="ORF">KIMC2_19360</name>
</gene>
<accession>A0AAU9CTN4</accession>
<dbReference type="GO" id="GO:0047112">
    <property type="term" value="F:pyruvate oxidase activity"/>
    <property type="evidence" value="ECO:0007669"/>
    <property type="project" value="UniProtKB-UniRule"/>
</dbReference>
<comment type="similarity">
    <text evidence="1 4">Belongs to the TPP enzyme family.</text>
</comment>
<name>A0AAU9CTN4_9LACO</name>
<dbReference type="Proteomes" id="UP001321804">
    <property type="component" value="Chromosome"/>
</dbReference>
<dbReference type="Pfam" id="PF02776">
    <property type="entry name" value="TPP_enzyme_N"/>
    <property type="match status" value="1"/>
</dbReference>
<dbReference type="InterPro" id="IPR012000">
    <property type="entry name" value="Thiamin_PyroP_enz_cen_dom"/>
</dbReference>
<dbReference type="InterPro" id="IPR029061">
    <property type="entry name" value="THDP-binding"/>
</dbReference>
<dbReference type="InterPro" id="IPR012001">
    <property type="entry name" value="Thiamin_PyroP_enz_TPP-bd_dom"/>
</dbReference>
<dbReference type="EC" id="1.2.3.3" evidence="3"/>
<evidence type="ECO:0000259" key="7">
    <source>
        <dbReference type="Pfam" id="PF02776"/>
    </source>
</evidence>
<feature type="domain" description="Thiamine pyrophosphate enzyme N-terminal TPP-binding" evidence="7">
    <location>
        <begin position="6"/>
        <end position="120"/>
    </location>
</feature>
<evidence type="ECO:0000256" key="1">
    <source>
        <dbReference type="ARBA" id="ARBA00007812"/>
    </source>
</evidence>
<evidence type="ECO:0000313" key="8">
    <source>
        <dbReference type="EMBL" id="BDR57374.1"/>
    </source>
</evidence>
<dbReference type="NCBIfam" id="TIGR02720">
    <property type="entry name" value="pyruv_oxi_spxB"/>
    <property type="match status" value="1"/>
</dbReference>
<dbReference type="SUPFAM" id="SSF52467">
    <property type="entry name" value="DHS-like NAD/FAD-binding domain"/>
    <property type="match status" value="1"/>
</dbReference>
<dbReference type="InterPro" id="IPR047212">
    <property type="entry name" value="TPP_POXB-like"/>
</dbReference>
<evidence type="ECO:0000259" key="6">
    <source>
        <dbReference type="Pfam" id="PF02775"/>
    </source>
</evidence>
<dbReference type="EMBL" id="AP026801">
    <property type="protein sequence ID" value="BDR57374.1"/>
    <property type="molecule type" value="Genomic_DNA"/>
</dbReference>
<reference evidence="8 9" key="1">
    <citation type="journal article" date="2023" name="Microbiol. Spectr.">
        <title>Symbiosis of Carpenter Bees with Uncharacterized Lactic Acid Bacteria Showing NAD Auxotrophy.</title>
        <authorList>
            <person name="Kawasaki S."/>
            <person name="Ozawa K."/>
            <person name="Mori T."/>
            <person name="Yamamoto A."/>
            <person name="Ito M."/>
            <person name="Ohkuma M."/>
            <person name="Sakamoto M."/>
            <person name="Matsutani M."/>
        </authorList>
    </citation>
    <scope>NUCLEOTIDE SEQUENCE [LARGE SCALE GENOMIC DNA]</scope>
    <source>
        <strain evidence="8 9">KimC2</strain>
    </source>
</reference>
<dbReference type="Gene3D" id="3.40.50.970">
    <property type="match status" value="2"/>
</dbReference>
<evidence type="ECO:0000256" key="2">
    <source>
        <dbReference type="ARBA" id="ARBA00023052"/>
    </source>
</evidence>
<dbReference type="InterPro" id="IPR000399">
    <property type="entry name" value="TPP-bd_CS"/>
</dbReference>
<sequence>MANKISGADAMLKVIESWGVDHAYGYPGGSFDSTMNALHNQQNKIKFIQVRHEEAGALAASAEAKLTGKIGVCFGSAGPGAIHLLNGLYDARHDHAPVLAIVGQVPLASMNRDMFQAMDEEPAFLDVAAWAKTAVNAQNLPELVDEGIRHAYKYHGVSVLVLPKDLGWDEIDDTYISSARDHMAPIYPDPEPKKIAEIAQLISKAKSPIIYFGRGAGHAADELKAVSEKYKLPLVSSYLGKGILEDSYPAYMGTTGRVANKSAFDVAFGADLLLWVGNDSPFSRALFNPEAKVIQVDIDSEKIGKRHPVEVSILADAKKTLAALANYGEDLEPTPFYKAALADNKNWRDWEDSFKDDQSTPIRPEPVFDTLNKTASDKAIFAVDVGNVNIDFERLANLHGDQKWTTSGQYATMGYGLPAAIAAKVAYPDRDVYSLNGDGAFAMLMEEILTQVKYNLHIVNIIFSNETLGFIEAEQRDDTNQALSGIDIIPTDWAMACKGLGAKAYTAHTPQEFKDAMAAAKNDNGPVVIDVKYTHEMPFTTVYMFLDPETQPKEKVDAFVKKYQAQDLKPFSHFLKEAGEPNPEGFYRPKDGFWTTHRDILGNSETKP</sequence>
<dbReference type="InterPro" id="IPR014092">
    <property type="entry name" value="Pyruvate_oxidase"/>
</dbReference>
<evidence type="ECO:0000313" key="9">
    <source>
        <dbReference type="Proteomes" id="UP001321804"/>
    </source>
</evidence>
<protein>
    <recommendedName>
        <fullName evidence="3">Pyruvate oxidase</fullName>
        <ecNumber evidence="3">1.2.3.3</ecNumber>
    </recommendedName>
</protein>
<keyword evidence="9" id="KW-1185">Reference proteome</keyword>
<dbReference type="Pfam" id="PF00205">
    <property type="entry name" value="TPP_enzyme_M"/>
    <property type="match status" value="1"/>
</dbReference>
<dbReference type="SUPFAM" id="SSF52518">
    <property type="entry name" value="Thiamin diphosphate-binding fold (THDP-binding)"/>
    <property type="match status" value="2"/>
</dbReference>